<gene>
    <name evidence="3 8" type="primary">grpE</name>
    <name evidence="8" type="ORF">GCM10009606_06780</name>
</gene>
<dbReference type="HAMAP" id="MF_01151">
    <property type="entry name" value="GrpE"/>
    <property type="match status" value="1"/>
</dbReference>
<protein>
    <recommendedName>
        <fullName evidence="3 4">Protein GrpE</fullName>
    </recommendedName>
    <alternativeName>
        <fullName evidence="3">HSP-70 cofactor</fullName>
    </alternativeName>
</protein>
<evidence type="ECO:0000256" key="6">
    <source>
        <dbReference type="SAM" id="Coils"/>
    </source>
</evidence>
<dbReference type="SUPFAM" id="SSF51064">
    <property type="entry name" value="Head domain of nucleotide exchange factor GrpE"/>
    <property type="match status" value="1"/>
</dbReference>
<dbReference type="Gene3D" id="3.90.20.20">
    <property type="match status" value="1"/>
</dbReference>
<comment type="subunit">
    <text evidence="3">Homodimer.</text>
</comment>
<feature type="coiled-coil region" evidence="6">
    <location>
        <begin position="58"/>
        <end position="96"/>
    </location>
</feature>
<evidence type="ECO:0000256" key="4">
    <source>
        <dbReference type="RuleBase" id="RU000639"/>
    </source>
</evidence>
<dbReference type="Gene3D" id="2.30.22.10">
    <property type="entry name" value="Head domain of nucleotide exchange factor GrpE"/>
    <property type="match status" value="1"/>
</dbReference>
<sequence>MDTNPASRAGQYGPGDPSTHSTTHSPGRPAPNGEEATPEQADESAATASTTQPDADEVARLRQQVAELEDRWRRAVAEADNARKRYARDLERALAEARGEVARAWLPVLDGLDLALQHADADRDSILAGVQRVRSQAHEVVASMGYPRMEVQGAAFDPSQHEAVSTLPAAEYPAGAVVHEVRAGYGTPGQVLRPAAVVVATGDVDAGR</sequence>
<accession>A0ABP4EWF3</accession>
<proteinExistence type="inferred from homology"/>
<dbReference type="Pfam" id="PF01025">
    <property type="entry name" value="GrpE"/>
    <property type="match status" value="1"/>
</dbReference>
<dbReference type="PANTHER" id="PTHR21237">
    <property type="entry name" value="GRPE PROTEIN"/>
    <property type="match status" value="1"/>
</dbReference>
<dbReference type="InterPro" id="IPR013805">
    <property type="entry name" value="GrpE_CC"/>
</dbReference>
<dbReference type="PRINTS" id="PR00773">
    <property type="entry name" value="GRPEPROTEIN"/>
</dbReference>
<dbReference type="EMBL" id="BAAAJE010000002">
    <property type="protein sequence ID" value="GAA1129568.1"/>
    <property type="molecule type" value="Genomic_DNA"/>
</dbReference>
<keyword evidence="3 4" id="KW-0346">Stress response</keyword>
<evidence type="ECO:0000256" key="7">
    <source>
        <dbReference type="SAM" id="MobiDB-lite"/>
    </source>
</evidence>
<keyword evidence="6" id="KW-0175">Coiled coil</keyword>
<organism evidence="8 9">
    <name type="scientific">Nocardioides aquiterrae</name>
    <dbReference type="NCBI Taxonomy" id="203799"/>
    <lineage>
        <taxon>Bacteria</taxon>
        <taxon>Bacillati</taxon>
        <taxon>Actinomycetota</taxon>
        <taxon>Actinomycetes</taxon>
        <taxon>Propionibacteriales</taxon>
        <taxon>Nocardioidaceae</taxon>
        <taxon>Nocardioides</taxon>
    </lineage>
</organism>
<feature type="region of interest" description="Disordered" evidence="7">
    <location>
        <begin position="1"/>
        <end position="58"/>
    </location>
</feature>
<evidence type="ECO:0000313" key="8">
    <source>
        <dbReference type="EMBL" id="GAA1129568.1"/>
    </source>
</evidence>
<dbReference type="SUPFAM" id="SSF58014">
    <property type="entry name" value="Coiled-coil domain of nucleotide exchange factor GrpE"/>
    <property type="match status" value="1"/>
</dbReference>
<evidence type="ECO:0000256" key="5">
    <source>
        <dbReference type="RuleBase" id="RU004478"/>
    </source>
</evidence>
<dbReference type="RefSeq" id="WP_343905665.1">
    <property type="nucleotide sequence ID" value="NZ_BAAAJE010000002.1"/>
</dbReference>
<evidence type="ECO:0000256" key="2">
    <source>
        <dbReference type="ARBA" id="ARBA00023186"/>
    </source>
</evidence>
<keyword evidence="3" id="KW-0963">Cytoplasm</keyword>
<comment type="function">
    <text evidence="3 4">Participates actively in the response to hyperosmotic and heat shock by preventing the aggregation of stress-denatured proteins, in association with DnaK and GrpE. It is the nucleotide exchange factor for DnaK and may function as a thermosensor. Unfolded proteins bind initially to DnaJ; upon interaction with the DnaJ-bound protein, DnaK hydrolyzes its bound ATP, resulting in the formation of a stable complex. GrpE releases ADP from DnaK; ATP binding to DnaK triggers the release of the substrate protein, thus completing the reaction cycle. Several rounds of ATP-dependent interactions between DnaJ, DnaK and GrpE are required for fully efficient folding.</text>
</comment>
<keyword evidence="2 3" id="KW-0143">Chaperone</keyword>
<evidence type="ECO:0000256" key="3">
    <source>
        <dbReference type="HAMAP-Rule" id="MF_01151"/>
    </source>
</evidence>
<dbReference type="InterPro" id="IPR000740">
    <property type="entry name" value="GrpE"/>
</dbReference>
<keyword evidence="9" id="KW-1185">Reference proteome</keyword>
<comment type="similarity">
    <text evidence="1 3 5">Belongs to the GrpE family.</text>
</comment>
<dbReference type="PANTHER" id="PTHR21237:SF23">
    <property type="entry name" value="GRPE PROTEIN HOMOLOG, MITOCHONDRIAL"/>
    <property type="match status" value="1"/>
</dbReference>
<dbReference type="CDD" id="cd00446">
    <property type="entry name" value="GrpE"/>
    <property type="match status" value="1"/>
</dbReference>
<evidence type="ECO:0000256" key="1">
    <source>
        <dbReference type="ARBA" id="ARBA00009054"/>
    </source>
</evidence>
<dbReference type="PROSITE" id="PS01071">
    <property type="entry name" value="GRPE"/>
    <property type="match status" value="1"/>
</dbReference>
<dbReference type="InterPro" id="IPR009012">
    <property type="entry name" value="GrpE_head"/>
</dbReference>
<comment type="subcellular location">
    <subcellularLocation>
        <location evidence="3">Cytoplasm</location>
    </subcellularLocation>
</comment>
<dbReference type="Proteomes" id="UP001499979">
    <property type="component" value="Unassembled WGS sequence"/>
</dbReference>
<comment type="caution">
    <text evidence="8">The sequence shown here is derived from an EMBL/GenBank/DDBJ whole genome shotgun (WGS) entry which is preliminary data.</text>
</comment>
<name>A0ABP4EWF3_9ACTN</name>
<evidence type="ECO:0000313" key="9">
    <source>
        <dbReference type="Proteomes" id="UP001499979"/>
    </source>
</evidence>
<reference evidence="9" key="1">
    <citation type="journal article" date="2019" name="Int. J. Syst. Evol. Microbiol.">
        <title>The Global Catalogue of Microorganisms (GCM) 10K type strain sequencing project: providing services to taxonomists for standard genome sequencing and annotation.</title>
        <authorList>
            <consortium name="The Broad Institute Genomics Platform"/>
            <consortium name="The Broad Institute Genome Sequencing Center for Infectious Disease"/>
            <person name="Wu L."/>
            <person name="Ma J."/>
        </authorList>
    </citation>
    <scope>NUCLEOTIDE SEQUENCE [LARGE SCALE GENOMIC DNA]</scope>
    <source>
        <strain evidence="9">JCM 11813</strain>
    </source>
</reference>